<evidence type="ECO:0000256" key="1">
    <source>
        <dbReference type="SAM" id="MobiDB-lite"/>
    </source>
</evidence>
<evidence type="ECO:0000313" key="3">
    <source>
        <dbReference type="Proteomes" id="UP000199495"/>
    </source>
</evidence>
<evidence type="ECO:0008006" key="4">
    <source>
        <dbReference type="Google" id="ProtNLM"/>
    </source>
</evidence>
<reference evidence="2 3" key="1">
    <citation type="submission" date="2016-10" db="EMBL/GenBank/DDBJ databases">
        <authorList>
            <person name="de Groot N.N."/>
        </authorList>
    </citation>
    <scope>NUCLEOTIDE SEQUENCE [LARGE SCALE GENOMIC DNA]</scope>
    <source>
        <strain evidence="2 3">CGMCC 1.10267</strain>
    </source>
</reference>
<sequence length="291" mass="32303">MLRTHIAAAIGCARGNVLDEIMREVWTRHGAGQLAEDEAEQLSTLAQERRAALRGSGQGTFSLVLPPPAERCPTPVRRRSHFKGRSEGRIWRPTNRQEVQKVLLAAKRYELAERQKGERTGPLGSVAIEVLEYFVNLVDFRTGRLEPSIGTIMGKVRRSRDAVVRALKALRAHGFLDWLRRYEPTGNEGRGPQVQQASNAYRLSLPEKALRFLGRFGKASPPPDDHSHAQEVHAAELDAYRKALPLDEMALFEAGDSPLGRALAALGSALQKRESAKQTESPSNLYLSKKT</sequence>
<gene>
    <name evidence="2" type="ORF">SAMN04487974_12912</name>
</gene>
<feature type="compositionally biased region" description="Polar residues" evidence="1">
    <location>
        <begin position="278"/>
        <end position="291"/>
    </location>
</feature>
<accession>A0A1G8AEJ0</accession>
<dbReference type="RefSeq" id="WP_090600126.1">
    <property type="nucleotide sequence ID" value="NZ_FNCS01000029.1"/>
</dbReference>
<name>A0A1G8AEJ0_9HYPH</name>
<organism evidence="2 3">
    <name type="scientific">Pelagibacterium luteolum</name>
    <dbReference type="NCBI Taxonomy" id="440168"/>
    <lineage>
        <taxon>Bacteria</taxon>
        <taxon>Pseudomonadati</taxon>
        <taxon>Pseudomonadota</taxon>
        <taxon>Alphaproteobacteria</taxon>
        <taxon>Hyphomicrobiales</taxon>
        <taxon>Devosiaceae</taxon>
        <taxon>Pelagibacterium</taxon>
    </lineage>
</organism>
<feature type="region of interest" description="Disordered" evidence="1">
    <location>
        <begin position="272"/>
        <end position="291"/>
    </location>
</feature>
<dbReference type="EMBL" id="FNCS01000029">
    <property type="protein sequence ID" value="SDH19384.1"/>
    <property type="molecule type" value="Genomic_DNA"/>
</dbReference>
<dbReference type="AlphaFoldDB" id="A0A1G8AEJ0"/>
<keyword evidence="3" id="KW-1185">Reference proteome</keyword>
<dbReference type="OrthoDB" id="7467461at2"/>
<dbReference type="Proteomes" id="UP000199495">
    <property type="component" value="Unassembled WGS sequence"/>
</dbReference>
<protein>
    <recommendedName>
        <fullName evidence="4">Helix-turn-helix domain-containing protein</fullName>
    </recommendedName>
</protein>
<evidence type="ECO:0000313" key="2">
    <source>
        <dbReference type="EMBL" id="SDH19384.1"/>
    </source>
</evidence>
<proteinExistence type="predicted"/>